<organism evidence="2 3">
    <name type="scientific">Acidovorax delafieldii</name>
    <name type="common">Pseudomonas delafieldii</name>
    <dbReference type="NCBI Taxonomy" id="47920"/>
    <lineage>
        <taxon>Bacteria</taxon>
        <taxon>Pseudomonadati</taxon>
        <taxon>Pseudomonadota</taxon>
        <taxon>Betaproteobacteria</taxon>
        <taxon>Burkholderiales</taxon>
        <taxon>Comamonadaceae</taxon>
        <taxon>Acidovorax</taxon>
    </lineage>
</organism>
<keyword evidence="1" id="KW-1133">Transmembrane helix</keyword>
<proteinExistence type="predicted"/>
<evidence type="ECO:0000313" key="3">
    <source>
        <dbReference type="Proteomes" id="UP000321485"/>
    </source>
</evidence>
<dbReference type="EMBL" id="VJWE01000002">
    <property type="protein sequence ID" value="TWG40986.1"/>
    <property type="molecule type" value="Genomic_DNA"/>
</dbReference>
<protein>
    <submittedName>
        <fullName evidence="2">Uncharacterized protein</fullName>
    </submittedName>
</protein>
<comment type="caution">
    <text evidence="2">The sequence shown here is derived from an EMBL/GenBank/DDBJ whole genome shotgun (WGS) entry which is preliminary data.</text>
</comment>
<name>A0A561XY14_ACIDE</name>
<evidence type="ECO:0000256" key="1">
    <source>
        <dbReference type="SAM" id="Phobius"/>
    </source>
</evidence>
<reference evidence="2 3" key="1">
    <citation type="journal article" date="2015" name="Stand. Genomic Sci.">
        <title>Genomic Encyclopedia of Bacterial and Archaeal Type Strains, Phase III: the genomes of soil and plant-associated and newly described type strains.</title>
        <authorList>
            <person name="Whitman W.B."/>
            <person name="Woyke T."/>
            <person name="Klenk H.P."/>
            <person name="Zhou Y."/>
            <person name="Lilburn T.G."/>
            <person name="Beck B.J."/>
            <person name="De Vos P."/>
            <person name="Vandamme P."/>
            <person name="Eisen J.A."/>
            <person name="Garrity G."/>
            <person name="Hugenholtz P."/>
            <person name="Kyrpides N.C."/>
        </authorList>
    </citation>
    <scope>NUCLEOTIDE SEQUENCE [LARGE SCALE GENOMIC DNA]</scope>
    <source>
        <strain evidence="2 3">DSM 64</strain>
    </source>
</reference>
<feature type="transmembrane region" description="Helical" evidence="1">
    <location>
        <begin position="6"/>
        <end position="27"/>
    </location>
</feature>
<dbReference type="Proteomes" id="UP000321485">
    <property type="component" value="Unassembled WGS sequence"/>
</dbReference>
<accession>A0A561XY14</accession>
<gene>
    <name evidence="2" type="ORF">ATF69_0275</name>
</gene>
<evidence type="ECO:0000313" key="2">
    <source>
        <dbReference type="EMBL" id="TWG40986.1"/>
    </source>
</evidence>
<sequence length="67" mass="7264">MIWLGAPPPAVAAILALFIFIPGLYVITNLPRYSRWAKLVASLGYVALSGPLGLACLVWIDRLLQKA</sequence>
<feature type="transmembrane region" description="Helical" evidence="1">
    <location>
        <begin position="39"/>
        <end position="60"/>
    </location>
</feature>
<keyword evidence="1" id="KW-0812">Transmembrane</keyword>
<dbReference type="AlphaFoldDB" id="A0A561XY14"/>
<keyword evidence="1" id="KW-0472">Membrane</keyword>